<sequence length="204" mass="23143">MHVLEEETDQNVGPRGPSKMKLPLCPSFSPSLQTIRVHHTTVPKVVVGRGEGRLRCHLSLPYERKKTEIHVHELRLPSSNEGEAKGAKECVGLKKVHGGAVSQSLFARGLFLVVFCRLCPYPTLHEQKPEIEEFQNQDHAPIKCKGFTLTIMMVHDRDIREASMRGSDAYGCDNTHKTKLIHPQYTMWYVEVGTNHYINLHVPE</sequence>
<evidence type="ECO:0000313" key="3">
    <source>
        <dbReference type="Proteomes" id="UP000317650"/>
    </source>
</evidence>
<gene>
    <name evidence="2" type="ORF">C4D60_Mb02t14450</name>
</gene>
<protein>
    <submittedName>
        <fullName evidence="2">Uncharacterized protein</fullName>
    </submittedName>
</protein>
<reference evidence="2 3" key="1">
    <citation type="journal article" date="2019" name="Nat. Plants">
        <title>Genome sequencing of Musa balbisiana reveals subgenome evolution and function divergence in polyploid bananas.</title>
        <authorList>
            <person name="Yao X."/>
        </authorList>
    </citation>
    <scope>NUCLEOTIDE SEQUENCE [LARGE SCALE GENOMIC DNA]</scope>
    <source>
        <strain evidence="3">cv. DH-PKW</strain>
        <tissue evidence="2">Leaves</tissue>
    </source>
</reference>
<accession>A0A4S8IC10</accession>
<feature type="region of interest" description="Disordered" evidence="1">
    <location>
        <begin position="1"/>
        <end position="20"/>
    </location>
</feature>
<organism evidence="2 3">
    <name type="scientific">Musa balbisiana</name>
    <name type="common">Banana</name>
    <dbReference type="NCBI Taxonomy" id="52838"/>
    <lineage>
        <taxon>Eukaryota</taxon>
        <taxon>Viridiplantae</taxon>
        <taxon>Streptophyta</taxon>
        <taxon>Embryophyta</taxon>
        <taxon>Tracheophyta</taxon>
        <taxon>Spermatophyta</taxon>
        <taxon>Magnoliopsida</taxon>
        <taxon>Liliopsida</taxon>
        <taxon>Zingiberales</taxon>
        <taxon>Musaceae</taxon>
        <taxon>Musa</taxon>
    </lineage>
</organism>
<dbReference type="EMBL" id="PYDT01000011">
    <property type="protein sequence ID" value="THU45114.1"/>
    <property type="molecule type" value="Genomic_DNA"/>
</dbReference>
<proteinExistence type="predicted"/>
<keyword evidence="3" id="KW-1185">Reference proteome</keyword>
<evidence type="ECO:0000256" key="1">
    <source>
        <dbReference type="SAM" id="MobiDB-lite"/>
    </source>
</evidence>
<name>A0A4S8IC10_MUSBA</name>
<evidence type="ECO:0000313" key="2">
    <source>
        <dbReference type="EMBL" id="THU45114.1"/>
    </source>
</evidence>
<dbReference type="AlphaFoldDB" id="A0A4S8IC10"/>
<dbReference type="Proteomes" id="UP000317650">
    <property type="component" value="Chromosome 2"/>
</dbReference>
<comment type="caution">
    <text evidence="2">The sequence shown here is derived from an EMBL/GenBank/DDBJ whole genome shotgun (WGS) entry which is preliminary data.</text>
</comment>